<feature type="region of interest" description="Disordered" evidence="5">
    <location>
        <begin position="278"/>
        <end position="330"/>
    </location>
</feature>
<feature type="compositionally biased region" description="Basic and acidic residues" evidence="5">
    <location>
        <begin position="139"/>
        <end position="153"/>
    </location>
</feature>
<evidence type="ECO:0000313" key="7">
    <source>
        <dbReference type="WBParaSite" id="ACRNAN_scaffold1624.g8909.t1"/>
    </source>
</evidence>
<evidence type="ECO:0000256" key="1">
    <source>
        <dbReference type="ARBA" id="ARBA00004123"/>
    </source>
</evidence>
<dbReference type="GO" id="GO:0003887">
    <property type="term" value="F:DNA-directed DNA polymerase activity"/>
    <property type="evidence" value="ECO:0007669"/>
    <property type="project" value="TreeGrafter"/>
</dbReference>
<feature type="region of interest" description="Disordered" evidence="5">
    <location>
        <begin position="139"/>
        <end position="254"/>
    </location>
</feature>
<keyword evidence="3" id="KW-0235">DNA replication</keyword>
<name>A0A914CY99_9BILA</name>
<dbReference type="GO" id="GO:0006271">
    <property type="term" value="P:DNA strand elongation involved in DNA replication"/>
    <property type="evidence" value="ECO:0007669"/>
    <property type="project" value="TreeGrafter"/>
</dbReference>
<dbReference type="GO" id="GO:0043625">
    <property type="term" value="C:delta DNA polymerase complex"/>
    <property type="evidence" value="ECO:0007669"/>
    <property type="project" value="InterPro"/>
</dbReference>
<dbReference type="Gene3D" id="3.90.1030.20">
    <property type="entry name" value="DNA polymerase delta, p66 (Cdc27) subunit, wHTH domain"/>
    <property type="match status" value="1"/>
</dbReference>
<sequence>MTKTRKSSESQALSDAKDQLHKWIINEKKCVTVPYLSRNTQIKSSEAVKLMQEFYKENDDKGLSASYAILAQTDSKDPSKKGFLCKKVVLVQEHELDLVRSTFDHVHSTNIYSIQSNPIDDLKLLTNIDWDDVPHEEKQLARLKERSMSRETSMEPSSSTPAQKSVIQVDKNRKIDAMFSAGRAKKASPKKTSPKKTPKKSPFKKETEKAATSPKKRTPKIIIDGEDDIDDDVKPAPISPVPLKKTPVKDGKNFSEFINQSNDLFCTEESPEKVPIDFMDTSEPAEHKKGKNQNKKASTRKLKSGEKDNEVMEVDKAPPKSSRIPVDVDDDDVIEPRRVIRHAKVPETFVDEDGFLVTSQVNKAIETDEIVVPTKRPVLQPKPANITNEKKKTAK</sequence>
<reference evidence="7" key="1">
    <citation type="submission" date="2022-11" db="UniProtKB">
        <authorList>
            <consortium name="WormBaseParasite"/>
        </authorList>
    </citation>
    <scope>IDENTIFICATION</scope>
</reference>
<dbReference type="AlphaFoldDB" id="A0A914CY99"/>
<feature type="compositionally biased region" description="Basic residues" evidence="5">
    <location>
        <begin position="183"/>
        <end position="202"/>
    </location>
</feature>
<dbReference type="Proteomes" id="UP000887540">
    <property type="component" value="Unplaced"/>
</dbReference>
<dbReference type="InterPro" id="IPR019038">
    <property type="entry name" value="POLD3"/>
</dbReference>
<dbReference type="PANTHER" id="PTHR17598">
    <property type="entry name" value="DNA POLYMERASE DELTA SUBUNIT 3"/>
    <property type="match status" value="1"/>
</dbReference>
<evidence type="ECO:0000256" key="5">
    <source>
        <dbReference type="SAM" id="MobiDB-lite"/>
    </source>
</evidence>
<dbReference type="GO" id="GO:1904161">
    <property type="term" value="P:DNA synthesis involved in UV-damage excision repair"/>
    <property type="evidence" value="ECO:0007669"/>
    <property type="project" value="TreeGrafter"/>
</dbReference>
<evidence type="ECO:0000256" key="4">
    <source>
        <dbReference type="ARBA" id="ARBA00023242"/>
    </source>
</evidence>
<feature type="compositionally biased region" description="Basic residues" evidence="5">
    <location>
        <begin position="288"/>
        <end position="302"/>
    </location>
</feature>
<feature type="compositionally biased region" description="Polar residues" evidence="5">
    <location>
        <begin position="154"/>
        <end position="166"/>
    </location>
</feature>
<proteinExistence type="predicted"/>
<dbReference type="WBParaSite" id="ACRNAN_scaffold1624.g8909.t1">
    <property type="protein sequence ID" value="ACRNAN_scaffold1624.g8909.t1"/>
    <property type="gene ID" value="ACRNAN_scaffold1624.g8909"/>
</dbReference>
<dbReference type="PANTHER" id="PTHR17598:SF13">
    <property type="entry name" value="DNA POLYMERASE DELTA SUBUNIT 3"/>
    <property type="match status" value="1"/>
</dbReference>
<keyword evidence="4" id="KW-0539">Nucleus</keyword>
<evidence type="ECO:0000256" key="2">
    <source>
        <dbReference type="ARBA" id="ARBA00017589"/>
    </source>
</evidence>
<keyword evidence="6" id="KW-1185">Reference proteome</keyword>
<feature type="compositionally biased region" description="Basic and acidic residues" evidence="5">
    <location>
        <begin position="303"/>
        <end position="318"/>
    </location>
</feature>
<dbReference type="GO" id="GO:0006297">
    <property type="term" value="P:nucleotide-excision repair, DNA gap filling"/>
    <property type="evidence" value="ECO:0007669"/>
    <property type="project" value="TreeGrafter"/>
</dbReference>
<evidence type="ECO:0000256" key="3">
    <source>
        <dbReference type="ARBA" id="ARBA00022705"/>
    </source>
</evidence>
<accession>A0A914CY99</accession>
<dbReference type="InterPro" id="IPR041913">
    <property type="entry name" value="POLD3_sf"/>
</dbReference>
<organism evidence="6 7">
    <name type="scientific">Acrobeloides nanus</name>
    <dbReference type="NCBI Taxonomy" id="290746"/>
    <lineage>
        <taxon>Eukaryota</taxon>
        <taxon>Metazoa</taxon>
        <taxon>Ecdysozoa</taxon>
        <taxon>Nematoda</taxon>
        <taxon>Chromadorea</taxon>
        <taxon>Rhabditida</taxon>
        <taxon>Tylenchina</taxon>
        <taxon>Cephalobomorpha</taxon>
        <taxon>Cephaloboidea</taxon>
        <taxon>Cephalobidae</taxon>
        <taxon>Acrobeloides</taxon>
    </lineage>
</organism>
<protein>
    <recommendedName>
        <fullName evidence="2">DNA polymerase delta subunit 3</fullName>
    </recommendedName>
</protein>
<dbReference type="Pfam" id="PF09507">
    <property type="entry name" value="CDC27"/>
    <property type="match status" value="1"/>
</dbReference>
<evidence type="ECO:0000313" key="6">
    <source>
        <dbReference type="Proteomes" id="UP000887540"/>
    </source>
</evidence>
<comment type="subcellular location">
    <subcellularLocation>
        <location evidence="1">Nucleus</location>
    </subcellularLocation>
</comment>